<comment type="similarity">
    <text evidence="1">Belongs to the VgrG protein family.</text>
</comment>
<dbReference type="RefSeq" id="WP_394458518.1">
    <property type="nucleotide sequence ID" value="NZ_JBIGHZ010000001.1"/>
</dbReference>
<evidence type="ECO:0000313" key="5">
    <source>
        <dbReference type="EMBL" id="MFG6447145.1"/>
    </source>
</evidence>
<evidence type="ECO:0000256" key="1">
    <source>
        <dbReference type="ARBA" id="ARBA00005558"/>
    </source>
</evidence>
<feature type="domain" description="DUF2345" evidence="3">
    <location>
        <begin position="753"/>
        <end position="911"/>
    </location>
</feature>
<dbReference type="Proteomes" id="UP001606099">
    <property type="component" value="Unassembled WGS sequence"/>
</dbReference>
<evidence type="ECO:0000259" key="3">
    <source>
        <dbReference type="Pfam" id="PF10106"/>
    </source>
</evidence>
<gene>
    <name evidence="5" type="ORF">ACG0Z6_02680</name>
</gene>
<dbReference type="Pfam" id="PF10106">
    <property type="entry name" value="DUF2345"/>
    <property type="match status" value="1"/>
</dbReference>
<dbReference type="NCBIfam" id="TIGR01646">
    <property type="entry name" value="vgr_GE"/>
    <property type="match status" value="1"/>
</dbReference>
<dbReference type="Gene3D" id="4.10.220.110">
    <property type="match status" value="1"/>
</dbReference>
<dbReference type="InterPro" id="IPR028244">
    <property type="entry name" value="T6SS_Rhs_Vgr_dom"/>
</dbReference>
<name>A0ABW7FSB8_9BURK</name>
<dbReference type="InterPro" id="IPR006533">
    <property type="entry name" value="T6SS_Vgr_RhsGE"/>
</dbReference>
<organism evidence="5 6">
    <name type="scientific">Roseateles rivi</name>
    <dbReference type="NCBI Taxonomy" id="3299028"/>
    <lineage>
        <taxon>Bacteria</taxon>
        <taxon>Pseudomonadati</taxon>
        <taxon>Pseudomonadota</taxon>
        <taxon>Betaproteobacteria</taxon>
        <taxon>Burkholderiales</taxon>
        <taxon>Sphaerotilaceae</taxon>
        <taxon>Roseateles</taxon>
    </lineage>
</organism>
<dbReference type="InterPro" id="IPR017847">
    <property type="entry name" value="T6SS_RhsGE_Vgr_subset"/>
</dbReference>
<feature type="domain" description="Putative type VI secretion system Rhs element associated Vgr" evidence="4">
    <location>
        <begin position="587"/>
        <end position="693"/>
    </location>
</feature>
<dbReference type="Gene3D" id="2.30.110.50">
    <property type="match status" value="1"/>
</dbReference>
<reference evidence="5 6" key="1">
    <citation type="submission" date="2024-08" db="EMBL/GenBank/DDBJ databases">
        <authorList>
            <person name="Lu H."/>
        </authorList>
    </citation>
    <scope>NUCLEOTIDE SEQUENCE [LARGE SCALE GENOMIC DNA]</scope>
    <source>
        <strain evidence="5 6">BYS180W</strain>
    </source>
</reference>
<evidence type="ECO:0000259" key="4">
    <source>
        <dbReference type="Pfam" id="PF13296"/>
    </source>
</evidence>
<dbReference type="Gene3D" id="3.55.50.10">
    <property type="entry name" value="Baseplate protein-like domains"/>
    <property type="match status" value="1"/>
</dbReference>
<dbReference type="SUPFAM" id="SSF69279">
    <property type="entry name" value="Phage tail proteins"/>
    <property type="match status" value="2"/>
</dbReference>
<proteinExistence type="inferred from homology"/>
<comment type="caution">
    <text evidence="5">The sequence shown here is derived from an EMBL/GenBank/DDBJ whole genome shotgun (WGS) entry which is preliminary data.</text>
</comment>
<dbReference type="InterPro" id="IPR018769">
    <property type="entry name" value="VgrG2_DUF2345"/>
</dbReference>
<dbReference type="InterPro" id="IPR006531">
    <property type="entry name" value="Gp5/Vgr_OB"/>
</dbReference>
<feature type="domain" description="Gp5/Type VI secretion system Vgr protein OB-fold" evidence="2">
    <location>
        <begin position="456"/>
        <end position="530"/>
    </location>
</feature>
<dbReference type="InterPro" id="IPR037026">
    <property type="entry name" value="Vgr_OB-fold_dom_sf"/>
</dbReference>
<sequence>MNLMDMLGRLLSDTTRMYRLQASALPEAGLLVEAFSLREALDEPWLMQVSALSASVHIEPQQLLGQCVSLWARLADGSEHPRSGVVTQASADSADGGLARYVLTVEPWLALLGHHRRSQVWQERSVVEIVESVFAQYPLAAWHWAPCVQAHLQDSSNAGVRSYTVQYRESDLAFVQRLLAREGIGLRLEQHESAPAQHRLVLFADSANPHSCVQDAVSAASVGGVRFHGTGAQQGQDAIYALGGARRLPVASTTVLSWDYKNKRAVAASVPTAQSFGGANAPHLEDYDDPGAYAFADEGQAERAARLMQQSHEARHKRWLGRSTVRSFTAGQWFDLQGSELDLLARLSRKQDAQRFLLTHVVHAGQGNLPKTLQEQVRAQLGDVPGEVLQAPWVDEALRQQVLATGYANRFEALRAGQPWRPQLVDGSGARRHVAPTVSGLLCATVVGSPEGGADDVVHTDALGRVRISFDFQQAEAGPSTSTSSSWVRVLQRWAGSGMGAQFIPRVGQEVLVDFVGGDIERPLVVGALYNGQGEVGEAFAHSTDASAAAQGNVKGGHSPAWHAAAPGVLGSGGQANAGALSGIKTQELGGTGYNQLVLDDTPGQLRVQLGSTQYASQLNLGHLIHQSDNHRGGLRGQGWELRSDAYGALRAESGVLVSSYGARASEGAGDAAAAQALAGQLKVLAQGLNQAAVQHQSVALGAQQGAPKANASALNSTQAPVAAHHTALKGMVDAKAFDAASSDAQAHQTSTGQSRVPQLGGAIIELASRASTAVVAGQDLQIAAQEAVVLGAGGALHAGAGGAVRLHSGQALGLLAGAIEPGSGATGSGLTLIAAQGDVQLQAQADSLQIAAQGELSIQSQSGEVNWGAAKRIVLATAGGASVVIEGGNITLQCPGKLTVQAGRKSFKTGQQQRVGLPTFPASVCVPCLMAAMKAGSPFAMMQ</sequence>
<evidence type="ECO:0000259" key="2">
    <source>
        <dbReference type="Pfam" id="PF04717"/>
    </source>
</evidence>
<dbReference type="EMBL" id="JBIGHZ010000001">
    <property type="protein sequence ID" value="MFG6447145.1"/>
    <property type="molecule type" value="Genomic_DNA"/>
</dbReference>
<dbReference type="Pfam" id="PF13296">
    <property type="entry name" value="T6SS_Vgr"/>
    <property type="match status" value="1"/>
</dbReference>
<protein>
    <submittedName>
        <fullName evidence="5">Type VI secretion system Vgr family protein</fullName>
    </submittedName>
</protein>
<dbReference type="Gene3D" id="2.40.50.230">
    <property type="entry name" value="Gp5 N-terminal domain"/>
    <property type="match status" value="1"/>
</dbReference>
<dbReference type="SUPFAM" id="SSF69255">
    <property type="entry name" value="gp5 N-terminal domain-like"/>
    <property type="match status" value="1"/>
</dbReference>
<accession>A0ABW7FSB8</accession>
<evidence type="ECO:0000313" key="6">
    <source>
        <dbReference type="Proteomes" id="UP001606099"/>
    </source>
</evidence>
<dbReference type="NCBIfam" id="TIGR03361">
    <property type="entry name" value="VI_Rhs_Vgr"/>
    <property type="match status" value="1"/>
</dbReference>
<keyword evidence="6" id="KW-1185">Reference proteome</keyword>
<dbReference type="Pfam" id="PF05954">
    <property type="entry name" value="Phage_GPD"/>
    <property type="match status" value="1"/>
</dbReference>
<dbReference type="Pfam" id="PF04717">
    <property type="entry name" value="Phage_base_V"/>
    <property type="match status" value="1"/>
</dbReference>